<gene>
    <name evidence="2" type="ORF">F2Q68_00014893</name>
</gene>
<comment type="caution">
    <text evidence="2">The sequence shown here is derived from an EMBL/GenBank/DDBJ whole genome shotgun (WGS) entry which is preliminary data.</text>
</comment>
<name>A0A8S9HF84_BRACR</name>
<evidence type="ECO:0000256" key="1">
    <source>
        <dbReference type="SAM" id="Phobius"/>
    </source>
</evidence>
<evidence type="ECO:0000313" key="3">
    <source>
        <dbReference type="Proteomes" id="UP000712281"/>
    </source>
</evidence>
<dbReference type="EMBL" id="QGKW02001940">
    <property type="protein sequence ID" value="KAF2554558.1"/>
    <property type="molecule type" value="Genomic_DNA"/>
</dbReference>
<proteinExistence type="predicted"/>
<keyword evidence="1" id="KW-0812">Transmembrane</keyword>
<keyword evidence="1" id="KW-0472">Membrane</keyword>
<dbReference type="AlphaFoldDB" id="A0A8S9HF84"/>
<feature type="transmembrane region" description="Helical" evidence="1">
    <location>
        <begin position="33"/>
        <end position="56"/>
    </location>
</feature>
<evidence type="ECO:0000313" key="2">
    <source>
        <dbReference type="EMBL" id="KAF2554558.1"/>
    </source>
</evidence>
<keyword evidence="1" id="KW-1133">Transmembrane helix</keyword>
<dbReference type="Proteomes" id="UP000712281">
    <property type="component" value="Unassembled WGS sequence"/>
</dbReference>
<sequence>MWADFPACSEGCESAVKRCGGCLGGAGKSGVPLLLIISFVVLGLFTVMGIISKILVANMVDQ</sequence>
<accession>A0A8S9HF84</accession>
<protein>
    <submittedName>
        <fullName evidence="2">Uncharacterized protein</fullName>
    </submittedName>
</protein>
<organism evidence="2 3">
    <name type="scientific">Brassica cretica</name>
    <name type="common">Mustard</name>
    <dbReference type="NCBI Taxonomy" id="69181"/>
    <lineage>
        <taxon>Eukaryota</taxon>
        <taxon>Viridiplantae</taxon>
        <taxon>Streptophyta</taxon>
        <taxon>Embryophyta</taxon>
        <taxon>Tracheophyta</taxon>
        <taxon>Spermatophyta</taxon>
        <taxon>Magnoliopsida</taxon>
        <taxon>eudicotyledons</taxon>
        <taxon>Gunneridae</taxon>
        <taxon>Pentapetalae</taxon>
        <taxon>rosids</taxon>
        <taxon>malvids</taxon>
        <taxon>Brassicales</taxon>
        <taxon>Brassicaceae</taxon>
        <taxon>Brassiceae</taxon>
        <taxon>Brassica</taxon>
    </lineage>
</organism>
<reference evidence="2" key="1">
    <citation type="submission" date="2019-12" db="EMBL/GenBank/DDBJ databases">
        <title>Genome sequencing and annotation of Brassica cretica.</title>
        <authorList>
            <person name="Studholme D.J."/>
            <person name="Sarris P.F."/>
        </authorList>
    </citation>
    <scope>NUCLEOTIDE SEQUENCE</scope>
    <source>
        <strain evidence="2">PFS-001/15</strain>
        <tissue evidence="2">Leaf</tissue>
    </source>
</reference>